<dbReference type="HOGENOM" id="CLU_390276_0_0_1"/>
<evidence type="ECO:0000256" key="1">
    <source>
        <dbReference type="RuleBase" id="RU368069"/>
    </source>
</evidence>
<keyword evidence="1" id="KW-0469">Meiosis</keyword>
<dbReference type="InParanoid" id="F4P7C7"/>
<accession>F4P7C7</accession>
<keyword evidence="4" id="KW-1185">Reference proteome</keyword>
<dbReference type="GO" id="GO:0005774">
    <property type="term" value="C:vacuolar membrane"/>
    <property type="evidence" value="ECO:0007669"/>
    <property type="project" value="UniProtKB-SubCell"/>
</dbReference>
<comment type="similarity">
    <text evidence="1">Belongs to the NPR3 family.</text>
</comment>
<organism evidence="3 4">
    <name type="scientific">Batrachochytrium dendrobatidis (strain JAM81 / FGSC 10211)</name>
    <name type="common">Frog chytrid fungus</name>
    <dbReference type="NCBI Taxonomy" id="684364"/>
    <lineage>
        <taxon>Eukaryota</taxon>
        <taxon>Fungi</taxon>
        <taxon>Fungi incertae sedis</taxon>
        <taxon>Chytridiomycota</taxon>
        <taxon>Chytridiomycota incertae sedis</taxon>
        <taxon>Chytridiomycetes</taxon>
        <taxon>Rhizophydiales</taxon>
        <taxon>Rhizophydiales incertae sedis</taxon>
        <taxon>Batrachochytrium</taxon>
    </lineage>
</organism>
<dbReference type="EMBL" id="GL882887">
    <property type="protein sequence ID" value="EGF79085.1"/>
    <property type="molecule type" value="Genomic_DNA"/>
</dbReference>
<dbReference type="Pfam" id="PF03666">
    <property type="entry name" value="NPR3"/>
    <property type="match status" value="1"/>
</dbReference>
<comment type="subcellular location">
    <subcellularLocation>
        <location evidence="1">Vacuole membrane</location>
        <topology evidence="1">Peripheral membrane protein</topology>
    </subcellularLocation>
</comment>
<dbReference type="GeneID" id="18238995"/>
<dbReference type="GO" id="GO:0034198">
    <property type="term" value="P:cellular response to amino acid starvation"/>
    <property type="evidence" value="ECO:0000318"/>
    <property type="project" value="GO_Central"/>
</dbReference>
<keyword evidence="1" id="KW-0732">Signal</keyword>
<evidence type="ECO:0000313" key="4">
    <source>
        <dbReference type="Proteomes" id="UP000007241"/>
    </source>
</evidence>
<dbReference type="OMA" id="CNLAFRY"/>
<feature type="compositionally biased region" description="Polar residues" evidence="2">
    <location>
        <begin position="115"/>
        <end position="142"/>
    </location>
</feature>
<protein>
    <recommendedName>
        <fullName evidence="1">Nitrogen permease regulator 3</fullName>
    </recommendedName>
    <alternativeName>
        <fullName evidence="1">Required for meiotic nuclear division protein 11</fullName>
    </alternativeName>
</protein>
<feature type="region of interest" description="Disordered" evidence="2">
    <location>
        <begin position="83"/>
        <end position="150"/>
    </location>
</feature>
<feature type="region of interest" description="Disordered" evidence="2">
    <location>
        <begin position="29"/>
        <end position="64"/>
    </location>
</feature>
<dbReference type="PANTHER" id="PTHR13153">
    <property type="entry name" value="CGTHBA PROTEIN -14 GENE PROTEIN"/>
    <property type="match status" value="1"/>
</dbReference>
<gene>
    <name evidence="3" type="ORF">BATDEDRAFT_26285</name>
</gene>
<dbReference type="InterPro" id="IPR005365">
    <property type="entry name" value="Npr3"/>
</dbReference>
<evidence type="ECO:0000313" key="3">
    <source>
        <dbReference type="EMBL" id="EGF79085.1"/>
    </source>
</evidence>
<dbReference type="PANTHER" id="PTHR13153:SF5">
    <property type="entry name" value="GATOR COMPLEX PROTEIN NPRL3"/>
    <property type="match status" value="1"/>
</dbReference>
<dbReference type="STRING" id="684364.F4P7C7"/>
<dbReference type="Proteomes" id="UP000007241">
    <property type="component" value="Unassembled WGS sequence"/>
</dbReference>
<evidence type="ECO:0000256" key="2">
    <source>
        <dbReference type="SAM" id="MobiDB-lite"/>
    </source>
</evidence>
<comment type="function">
    <text evidence="1">Mediates inactivation of the TORC1 complex in response to amino acid starvation. Required for meiotic nuclear division.</text>
</comment>
<proteinExistence type="inferred from homology"/>
<dbReference type="RefSeq" id="XP_006680349.1">
    <property type="nucleotide sequence ID" value="XM_006680286.1"/>
</dbReference>
<reference evidence="3 4" key="1">
    <citation type="submission" date="2009-12" db="EMBL/GenBank/DDBJ databases">
        <title>The draft genome of Batrachochytrium dendrobatidis.</title>
        <authorList>
            <consortium name="US DOE Joint Genome Institute (JGI-PGF)"/>
            <person name="Kuo A."/>
            <person name="Salamov A."/>
            <person name="Schmutz J."/>
            <person name="Lucas S."/>
            <person name="Pitluck S."/>
            <person name="Rosenblum E."/>
            <person name="Stajich J."/>
            <person name="Eisen M."/>
            <person name="Grigoriev I.V."/>
        </authorList>
    </citation>
    <scope>NUCLEOTIDE SEQUENCE [LARGE SCALE GENOMIC DNA]</scope>
    <source>
        <strain evidence="4">JAM81 / FGSC 10211</strain>
    </source>
</reference>
<dbReference type="GO" id="GO:0010508">
    <property type="term" value="P:positive regulation of autophagy"/>
    <property type="evidence" value="ECO:0000318"/>
    <property type="project" value="GO_Central"/>
</dbReference>
<sequence length="707" mass="77259">MVVQGILFVSYSSRGHQLVFMYPASASSAASQSEQTGIRSRHRNGHEDDSNSGSPPIEILGSRHGIHGVPVDHCIQEYRHSKPRSFLGKQRPATMHTSESTNGSTNGLTSGLTTDSRMSFQLPSGLNHQYNGSQTPSNSSAGKTLASRGHANTIPSGISLAGTNAVSTATSSVSGTHLDFRSAQSSTLVMTAATLSKKQTHSRHGSHGPPEPKNKFLGLDCEFLSDILSPKVALCDKQFHLTVDNVDFVGHPTLLNADRPGTGLRFARMVQKRKLIASATSYRQSLGEIDSSSTFTAAVSDPSSSCVSEDKPSANAFSSKLPSPVDHHHHQLTMFNLVFALQPDGRGTSHHSKEVKNIYDHVVVKVTTALKYEQLRRGYIRTETELILAINDRYQVQNGGAGDPLELQSQILKSSSLARCLAHIYHAVHGQLPSFLEVNGSVSLALRMCGIIETQNTYPGSSSSTIDSYYASNSTISIPLEISSAYFNHPTLRPYQALLLLSDAEEILNTLPVDASPLLVELIQIVTPTLSFEELQTTLSCSLSQIYRLAAHLYVWSKAKIIHVVSNRNVYIVSPQAQLSELPKLSTEFSSRFPQMELVRILQDLSIPRPYSAIAHSKENRNLYLEIITFLLRKNLVVQLHMYIYLSVPARLLAKTPSPENGNVPWNPVSDHPSIFTDPGNLSEQEASWIATIANSQPPPLAALFTR</sequence>
<dbReference type="GO" id="GO:1990130">
    <property type="term" value="C:GATOR1 complex"/>
    <property type="evidence" value="ECO:0000318"/>
    <property type="project" value="GO_Central"/>
</dbReference>
<dbReference type="OrthoDB" id="18648at2759"/>
<dbReference type="AlphaFoldDB" id="F4P7C7"/>
<feature type="compositionally biased region" description="Low complexity" evidence="2">
    <location>
        <begin position="97"/>
        <end position="114"/>
    </location>
</feature>
<dbReference type="GO" id="GO:1904262">
    <property type="term" value="P:negative regulation of TORC1 signaling"/>
    <property type="evidence" value="ECO:0000318"/>
    <property type="project" value="GO_Central"/>
</dbReference>
<dbReference type="FunCoup" id="F4P7C7">
    <property type="interactions" value="101"/>
</dbReference>
<name>F4P7C7_BATDJ</name>
<dbReference type="GO" id="GO:0051321">
    <property type="term" value="P:meiotic cell cycle"/>
    <property type="evidence" value="ECO:0007669"/>
    <property type="project" value="UniProtKB-UniRule"/>
</dbReference>